<comment type="caution">
    <text evidence="1">The sequence shown here is derived from an EMBL/GenBank/DDBJ whole genome shotgun (WGS) entry which is preliminary data.</text>
</comment>
<dbReference type="AlphaFoldDB" id="A0A8T2N8Z5"/>
<keyword evidence="2" id="KW-1185">Reference proteome</keyword>
<accession>A0A8T2N8Z5</accession>
<proteinExistence type="predicted"/>
<gene>
    <name evidence="1" type="ORF">JZ751_013965</name>
</gene>
<sequence>MVKSKCGRCQTWPELTLIGSFRTIQVTLSSRGGVVRDPRKTPTTARPSGWLTASPKLGYLVFQWTSNGVLRTSVVSTTPVEVKLAQSTESLERGVKLRLARYDINGRLPGSVSDRKALHPLVRSYAHKDMKYELHLVSSEKL</sequence>
<name>A0A8T2N8Z5_9TELE</name>
<evidence type="ECO:0000313" key="2">
    <source>
        <dbReference type="Proteomes" id="UP000824540"/>
    </source>
</evidence>
<dbReference type="EMBL" id="JAFBMS010000225">
    <property type="protein sequence ID" value="KAG9332977.1"/>
    <property type="molecule type" value="Genomic_DNA"/>
</dbReference>
<dbReference type="Proteomes" id="UP000824540">
    <property type="component" value="Unassembled WGS sequence"/>
</dbReference>
<reference evidence="1" key="1">
    <citation type="thesis" date="2021" institute="BYU ScholarsArchive" country="Provo, UT, USA">
        <title>Applications of and Algorithms for Genome Assembly and Genomic Analyses with an Emphasis on Marine Teleosts.</title>
        <authorList>
            <person name="Pickett B.D."/>
        </authorList>
    </citation>
    <scope>NUCLEOTIDE SEQUENCE</scope>
    <source>
        <strain evidence="1">HI-2016</strain>
    </source>
</reference>
<evidence type="ECO:0000313" key="1">
    <source>
        <dbReference type="EMBL" id="KAG9332977.1"/>
    </source>
</evidence>
<organism evidence="1 2">
    <name type="scientific">Albula glossodonta</name>
    <name type="common">roundjaw bonefish</name>
    <dbReference type="NCBI Taxonomy" id="121402"/>
    <lineage>
        <taxon>Eukaryota</taxon>
        <taxon>Metazoa</taxon>
        <taxon>Chordata</taxon>
        <taxon>Craniata</taxon>
        <taxon>Vertebrata</taxon>
        <taxon>Euteleostomi</taxon>
        <taxon>Actinopterygii</taxon>
        <taxon>Neopterygii</taxon>
        <taxon>Teleostei</taxon>
        <taxon>Albuliformes</taxon>
        <taxon>Albulidae</taxon>
        <taxon>Albula</taxon>
    </lineage>
</organism>
<protein>
    <submittedName>
        <fullName evidence="1">Uncharacterized protein</fullName>
    </submittedName>
</protein>